<evidence type="ECO:0000313" key="4">
    <source>
        <dbReference type="Proteomes" id="UP000199643"/>
    </source>
</evidence>
<feature type="transmembrane region" description="Helical" evidence="1">
    <location>
        <begin position="43"/>
        <end position="65"/>
    </location>
</feature>
<dbReference type="Proteomes" id="UP000199643">
    <property type="component" value="Unassembled WGS sequence"/>
</dbReference>
<sequence length="192" mass="22001">MNMFIPLNMHTETTFTNEVINPDLLPKYENVQLSRLHPDYWKIICINLLIFFALLGITIAALLWFVDEVKPNAKWIIPVYITLLVSAFLLFRVSFKKRGYAIRTHDVIYKSGIIAESTTIVPLNRIQHIELNEGLFSRIYKLGSLQLFTAGGQTGHIHISGIAIDEAKRIRDLLLNKLEQLENPSTELNPNE</sequence>
<dbReference type="OrthoDB" id="1524472at2"/>
<keyword evidence="1" id="KW-0472">Membrane</keyword>
<gene>
    <name evidence="3" type="ORF">SAMN05421827_13234</name>
</gene>
<organism evidence="3 4">
    <name type="scientific">Pedobacter terrae</name>
    <dbReference type="NCBI Taxonomy" id="405671"/>
    <lineage>
        <taxon>Bacteria</taxon>
        <taxon>Pseudomonadati</taxon>
        <taxon>Bacteroidota</taxon>
        <taxon>Sphingobacteriia</taxon>
        <taxon>Sphingobacteriales</taxon>
        <taxon>Sphingobacteriaceae</taxon>
        <taxon>Pedobacter</taxon>
    </lineage>
</organism>
<keyword evidence="1" id="KW-0812">Transmembrane</keyword>
<accession>A0A1G8DZ55</accession>
<keyword evidence="1" id="KW-1133">Transmembrane helix</keyword>
<dbReference type="AlphaFoldDB" id="A0A1G8DZ55"/>
<dbReference type="PANTHER" id="PTHR34473:SF2">
    <property type="entry name" value="UPF0699 TRANSMEMBRANE PROTEIN YDBT"/>
    <property type="match status" value="1"/>
</dbReference>
<feature type="transmembrane region" description="Helical" evidence="1">
    <location>
        <begin position="77"/>
        <end position="95"/>
    </location>
</feature>
<evidence type="ECO:0000313" key="3">
    <source>
        <dbReference type="EMBL" id="SDH62888.1"/>
    </source>
</evidence>
<dbReference type="EMBL" id="FNCH01000032">
    <property type="protein sequence ID" value="SDH62888.1"/>
    <property type="molecule type" value="Genomic_DNA"/>
</dbReference>
<dbReference type="PANTHER" id="PTHR34473">
    <property type="entry name" value="UPF0699 TRANSMEMBRANE PROTEIN YDBS"/>
    <property type="match status" value="1"/>
</dbReference>
<evidence type="ECO:0000256" key="1">
    <source>
        <dbReference type="SAM" id="Phobius"/>
    </source>
</evidence>
<evidence type="ECO:0000259" key="2">
    <source>
        <dbReference type="Pfam" id="PF03703"/>
    </source>
</evidence>
<reference evidence="4" key="1">
    <citation type="submission" date="2016-10" db="EMBL/GenBank/DDBJ databases">
        <authorList>
            <person name="Varghese N."/>
            <person name="Submissions S."/>
        </authorList>
    </citation>
    <scope>NUCLEOTIDE SEQUENCE [LARGE SCALE GENOMIC DNA]</scope>
    <source>
        <strain evidence="4">DSM 17933</strain>
    </source>
</reference>
<name>A0A1G8DZ55_9SPHI</name>
<proteinExistence type="predicted"/>
<protein>
    <recommendedName>
        <fullName evidence="2">YdbS-like PH domain-containing protein</fullName>
    </recommendedName>
</protein>
<dbReference type="Pfam" id="PF03703">
    <property type="entry name" value="bPH_2"/>
    <property type="match status" value="1"/>
</dbReference>
<feature type="domain" description="YdbS-like PH" evidence="2">
    <location>
        <begin position="97"/>
        <end position="174"/>
    </location>
</feature>
<keyword evidence="4" id="KW-1185">Reference proteome</keyword>
<dbReference type="STRING" id="405671.SAMN05421827_13234"/>
<dbReference type="InterPro" id="IPR005182">
    <property type="entry name" value="YdbS-like_PH"/>
</dbReference>